<name>A0ACC2IN79_9PLEO</name>
<evidence type="ECO:0000313" key="2">
    <source>
        <dbReference type="Proteomes" id="UP001153331"/>
    </source>
</evidence>
<evidence type="ECO:0000313" key="1">
    <source>
        <dbReference type="EMBL" id="KAJ8116577.1"/>
    </source>
</evidence>
<protein>
    <submittedName>
        <fullName evidence="1">Uncharacterized protein</fullName>
    </submittedName>
</protein>
<sequence>MSHHADNMDIYESNKDLFGNDETTAPVVSIPQNEDTVMDSSEKAGRDAEVAMDEDVGDAMEGIKISAGTVNVKLADLTPTQRKLILESKPDVYYIDVTVGMSELYELRGQDVPSKGLGSSMKTPCVMATRKNVDSAGGKATFTGPSIDVTKVDADGKKIAAPLERVHVRFLLSTQMPSIEISTRCDGTKATKSEQPVTTRLYAQDLQLNPRTRQVMMYARPPSVDANAPNRFDAKGQNPGNANVQELKSMAEQKQLFEIILVVCQDRPSSKWTGMPAHVANELVNGASPSEADAPEVTTRDSLIQQMGQKDTNVISFLTFIKPNQVEGHGLRPKGLLKTSMVISEQFERSAALLVSTVVEVRRQRFVAGGSVAILGEDERGVVAMLWRRQRN</sequence>
<organism evidence="1 2">
    <name type="scientific">Boeremia exigua</name>
    <dbReference type="NCBI Taxonomy" id="749465"/>
    <lineage>
        <taxon>Eukaryota</taxon>
        <taxon>Fungi</taxon>
        <taxon>Dikarya</taxon>
        <taxon>Ascomycota</taxon>
        <taxon>Pezizomycotina</taxon>
        <taxon>Dothideomycetes</taxon>
        <taxon>Pleosporomycetidae</taxon>
        <taxon>Pleosporales</taxon>
        <taxon>Pleosporineae</taxon>
        <taxon>Didymellaceae</taxon>
        <taxon>Boeremia</taxon>
    </lineage>
</organism>
<accession>A0ACC2IN79</accession>
<dbReference type="EMBL" id="JAPHNI010000088">
    <property type="protein sequence ID" value="KAJ8116577.1"/>
    <property type="molecule type" value="Genomic_DNA"/>
</dbReference>
<keyword evidence="2" id="KW-1185">Reference proteome</keyword>
<comment type="caution">
    <text evidence="1">The sequence shown here is derived from an EMBL/GenBank/DDBJ whole genome shotgun (WGS) entry which is preliminary data.</text>
</comment>
<dbReference type="Proteomes" id="UP001153331">
    <property type="component" value="Unassembled WGS sequence"/>
</dbReference>
<gene>
    <name evidence="1" type="ORF">OPT61_g2027</name>
</gene>
<reference evidence="1" key="1">
    <citation type="submission" date="2022-11" db="EMBL/GenBank/DDBJ databases">
        <title>Genome Sequence of Boeremia exigua.</title>
        <authorList>
            <person name="Buettner E."/>
        </authorList>
    </citation>
    <scope>NUCLEOTIDE SEQUENCE</scope>
    <source>
        <strain evidence="1">CU02</strain>
    </source>
</reference>
<proteinExistence type="predicted"/>